<keyword evidence="1" id="KW-0732">Signal</keyword>
<dbReference type="Proteomes" id="UP000315017">
    <property type="component" value="Chromosome"/>
</dbReference>
<dbReference type="AlphaFoldDB" id="A0A517YB64"/>
<reference evidence="2 3" key="1">
    <citation type="submission" date="2019-02" db="EMBL/GenBank/DDBJ databases">
        <title>Deep-cultivation of Planctomycetes and their phenomic and genomic characterization uncovers novel biology.</title>
        <authorList>
            <person name="Wiegand S."/>
            <person name="Jogler M."/>
            <person name="Boedeker C."/>
            <person name="Pinto D."/>
            <person name="Vollmers J."/>
            <person name="Rivas-Marin E."/>
            <person name="Kohn T."/>
            <person name="Peeters S.H."/>
            <person name="Heuer A."/>
            <person name="Rast P."/>
            <person name="Oberbeckmann S."/>
            <person name="Bunk B."/>
            <person name="Jeske O."/>
            <person name="Meyerdierks A."/>
            <person name="Storesund J.E."/>
            <person name="Kallscheuer N."/>
            <person name="Luecker S."/>
            <person name="Lage O.M."/>
            <person name="Pohl T."/>
            <person name="Merkel B.J."/>
            <person name="Hornburger P."/>
            <person name="Mueller R.-W."/>
            <person name="Bruemmer F."/>
            <person name="Labrenz M."/>
            <person name="Spormann A.M."/>
            <person name="Op den Camp H."/>
            <person name="Overmann J."/>
            <person name="Amann R."/>
            <person name="Jetten M.S.M."/>
            <person name="Mascher T."/>
            <person name="Medema M.H."/>
            <person name="Devos D.P."/>
            <person name="Kaster A.-K."/>
            <person name="Ovreas L."/>
            <person name="Rohde M."/>
            <person name="Galperin M.Y."/>
            <person name="Jogler C."/>
        </authorList>
    </citation>
    <scope>NUCLEOTIDE SEQUENCE [LARGE SCALE GENOMIC DNA]</scope>
    <source>
        <strain evidence="2 3">ETA_A8</strain>
    </source>
</reference>
<proteinExistence type="predicted"/>
<gene>
    <name evidence="2" type="ORF">ETAA8_25290</name>
</gene>
<name>A0A517YB64_9BACT</name>
<evidence type="ECO:0000313" key="3">
    <source>
        <dbReference type="Proteomes" id="UP000315017"/>
    </source>
</evidence>
<protein>
    <recommendedName>
        <fullName evidence="4">Cytochrome c domain-containing protein</fullName>
    </recommendedName>
</protein>
<sequence length="429" mass="48601" precursor="true">MPTRLIAVTMNVLALAALWCAVSYARAQEYEREPIEYGKREPANQVSRLAAEVQGGKRKLKFDEKFGYLPDLLRALEVPQSSQMLVFSKTSLQRNRITPRTPRAIYFNDDVYVGYCHEGDAIEVSVADPQLGAVFYTLDQTPEARPVLVRQQEQCLICHGSPNTRNIPGHVVRSVYSDAGGLPILASGTFRIDHTSPLKQRWGGWYVTGTHGEQTHLGNLIVRGQSRPEEVDNAAGHNVTELKDRFDTDNYLTPHSDLIALMVLEHQADCHNYITQANFTTQQALYFDRALKRDLKEESPELRDSTKSRIKSGCEPLVEYLLFSEEAPLTHALKGTTSFADEFEKQGPRDKQGRSLRDFDLSRRMFKYPCSYLIYSPSFAALPAEAKKYVYRRLNEVLSGEDPSEKFAHLTAADRRAVLEILKETHPDF</sequence>
<feature type="signal peptide" evidence="1">
    <location>
        <begin position="1"/>
        <end position="27"/>
    </location>
</feature>
<evidence type="ECO:0008006" key="4">
    <source>
        <dbReference type="Google" id="ProtNLM"/>
    </source>
</evidence>
<dbReference type="KEGG" id="aagg:ETAA8_25290"/>
<evidence type="ECO:0000313" key="2">
    <source>
        <dbReference type="EMBL" id="QDU27441.1"/>
    </source>
</evidence>
<dbReference type="EMBL" id="CP036274">
    <property type="protein sequence ID" value="QDU27441.1"/>
    <property type="molecule type" value="Genomic_DNA"/>
</dbReference>
<organism evidence="2 3">
    <name type="scientific">Anatilimnocola aggregata</name>
    <dbReference type="NCBI Taxonomy" id="2528021"/>
    <lineage>
        <taxon>Bacteria</taxon>
        <taxon>Pseudomonadati</taxon>
        <taxon>Planctomycetota</taxon>
        <taxon>Planctomycetia</taxon>
        <taxon>Pirellulales</taxon>
        <taxon>Pirellulaceae</taxon>
        <taxon>Anatilimnocola</taxon>
    </lineage>
</organism>
<keyword evidence="3" id="KW-1185">Reference proteome</keyword>
<dbReference type="RefSeq" id="WP_202921783.1">
    <property type="nucleotide sequence ID" value="NZ_CP036274.1"/>
</dbReference>
<feature type="chain" id="PRO_5021918672" description="Cytochrome c domain-containing protein" evidence="1">
    <location>
        <begin position="28"/>
        <end position="429"/>
    </location>
</feature>
<accession>A0A517YB64</accession>
<evidence type="ECO:0000256" key="1">
    <source>
        <dbReference type="SAM" id="SignalP"/>
    </source>
</evidence>